<sequence>MLRLFRYFSLIWLGLTSITWPVMADEPLSPPDTIQLVTVRPQVRVLPVASRGDGLTDAPPEWGTARLLSADQFAAAPLVVGGSEARDYLTSAHMIVLAGQHTELHWSIWRPMQRVAFAEAEVVALRQVANARLTASHTAFSVLQLGWQQQEVRAGDIALPFRAASRLQPGQSVQVNPDVVIVSSLDGRRYLDAGQWLILRQQEGTTLQAGQRLGLSQPGAQLDELAWTLPERAIGQLMVTQVKSPFALALITDSVAPVSQATRVVAW</sequence>
<evidence type="ECO:0000313" key="1">
    <source>
        <dbReference type="EMBL" id="GAD69019.1"/>
    </source>
</evidence>
<reference evidence="1 2" key="1">
    <citation type="submission" date="2013-09" db="EMBL/GenBank/DDBJ databases">
        <title>Whole genome shotgun sequence of Vibrio proteolyticus NBRC 13287.</title>
        <authorList>
            <person name="Isaki S."/>
            <person name="Hosoyama A."/>
            <person name="Numata M."/>
            <person name="Hashimoto M."/>
            <person name="Hosoyama Y."/>
            <person name="Tsuchikane K."/>
            <person name="Noguchi M."/>
            <person name="Hirakata S."/>
            <person name="Ichikawa N."/>
            <person name="Ohji S."/>
            <person name="Yamazoe A."/>
            <person name="Fujita N."/>
        </authorList>
    </citation>
    <scope>NUCLEOTIDE SEQUENCE [LARGE SCALE GENOMIC DNA]</scope>
    <source>
        <strain evidence="1 2">NBRC 13287</strain>
    </source>
</reference>
<accession>U3BH85</accession>
<dbReference type="eggNOG" id="COG1652">
    <property type="taxonomic scope" value="Bacteria"/>
</dbReference>
<comment type="caution">
    <text evidence="1">The sequence shown here is derived from an EMBL/GenBank/DDBJ whole genome shotgun (WGS) entry which is preliminary data.</text>
</comment>
<dbReference type="STRING" id="1219065.VPR01S_22_00110"/>
<evidence type="ECO:0000313" key="2">
    <source>
        <dbReference type="Proteomes" id="UP000016570"/>
    </source>
</evidence>
<proteinExistence type="predicted"/>
<keyword evidence="2" id="KW-1185">Reference proteome</keyword>
<protein>
    <submittedName>
        <fullName evidence="1">Uncharacterized protein</fullName>
    </submittedName>
</protein>
<organism evidence="1 2">
    <name type="scientific">Vibrio proteolyticus NBRC 13287</name>
    <dbReference type="NCBI Taxonomy" id="1219065"/>
    <lineage>
        <taxon>Bacteria</taxon>
        <taxon>Pseudomonadati</taxon>
        <taxon>Pseudomonadota</taxon>
        <taxon>Gammaproteobacteria</taxon>
        <taxon>Vibrionales</taxon>
        <taxon>Vibrionaceae</taxon>
        <taxon>Vibrio</taxon>
    </lineage>
</organism>
<dbReference type="EMBL" id="BATJ01000022">
    <property type="protein sequence ID" value="GAD69019.1"/>
    <property type="molecule type" value="Genomic_DNA"/>
</dbReference>
<dbReference type="RefSeq" id="WP_021706987.1">
    <property type="nucleotide sequence ID" value="NZ_BATJ01000022.1"/>
</dbReference>
<gene>
    <name evidence="1" type="ORF">VPR01S_22_00110</name>
</gene>
<name>U3BH85_VIBPR</name>
<dbReference type="AlphaFoldDB" id="U3BH85"/>
<dbReference type="Proteomes" id="UP000016570">
    <property type="component" value="Unassembled WGS sequence"/>
</dbReference>